<sequence length="103" mass="11640">MASHANSIAAPRSSPPSLGDLRDLFCFADSARLIIQSTASDDALDAICDQLLHRLIREPVGSVRDLLVKLWLLETAGERDWDYEYCSRHVLGQVAAYVRRRWK</sequence>
<dbReference type="Proteomes" id="UP001055429">
    <property type="component" value="Chromosome"/>
</dbReference>
<dbReference type="RefSeq" id="WP_250201965.1">
    <property type="nucleotide sequence ID" value="NZ_CP097649.1"/>
</dbReference>
<accession>A0ABY4SN50</accession>
<protein>
    <submittedName>
        <fullName evidence="1">Uncharacterized protein</fullName>
    </submittedName>
</protein>
<evidence type="ECO:0000313" key="1">
    <source>
        <dbReference type="EMBL" id="URI15349.1"/>
    </source>
</evidence>
<evidence type="ECO:0000313" key="2">
    <source>
        <dbReference type="Proteomes" id="UP001055429"/>
    </source>
</evidence>
<name>A0ABY4SN50_9CAUL</name>
<keyword evidence="2" id="KW-1185">Reference proteome</keyword>
<organism evidence="1 2">
    <name type="scientific">Brevundimonas albigilva</name>
    <dbReference type="NCBI Taxonomy" id="1312364"/>
    <lineage>
        <taxon>Bacteria</taxon>
        <taxon>Pseudomonadati</taxon>
        <taxon>Pseudomonadota</taxon>
        <taxon>Alphaproteobacteria</taxon>
        <taxon>Caulobacterales</taxon>
        <taxon>Caulobacteraceae</taxon>
        <taxon>Brevundimonas</taxon>
    </lineage>
</organism>
<proteinExistence type="predicted"/>
<gene>
    <name evidence="1" type="ORF">M8231_16420</name>
</gene>
<dbReference type="EMBL" id="CP097649">
    <property type="protein sequence ID" value="URI15349.1"/>
    <property type="molecule type" value="Genomic_DNA"/>
</dbReference>
<reference evidence="1" key="1">
    <citation type="submission" date="2022-05" db="EMBL/GenBank/DDBJ databases">
        <title>Brevundimonas albigilva TT17 genome sequence.</title>
        <authorList>
            <person name="Lee K."/>
            <person name="Son H."/>
        </authorList>
    </citation>
    <scope>NUCLEOTIDE SEQUENCE</scope>
    <source>
        <strain evidence="1">TT17</strain>
    </source>
</reference>